<evidence type="ECO:0000313" key="2">
    <source>
        <dbReference type="Proteomes" id="UP000694866"/>
    </source>
</evidence>
<feature type="compositionally biased region" description="Polar residues" evidence="1">
    <location>
        <begin position="359"/>
        <end position="368"/>
    </location>
</feature>
<protein>
    <submittedName>
        <fullName evidence="3">Pentatricopeptide repeat-containing protein 2, mitochondrial-like</fullName>
    </submittedName>
</protein>
<dbReference type="PANTHER" id="PTHR14700">
    <property type="entry name" value="PENTATRICOPEPTIDE REPEAT-CONTAINING PROTEIN 2, MITOCHONDRIAL"/>
    <property type="match status" value="1"/>
</dbReference>
<dbReference type="GO" id="GO:0050684">
    <property type="term" value="P:regulation of mRNA processing"/>
    <property type="evidence" value="ECO:0007669"/>
    <property type="project" value="InterPro"/>
</dbReference>
<organism evidence="2 3">
    <name type="scientific">Fopius arisanus</name>
    <dbReference type="NCBI Taxonomy" id="64838"/>
    <lineage>
        <taxon>Eukaryota</taxon>
        <taxon>Metazoa</taxon>
        <taxon>Ecdysozoa</taxon>
        <taxon>Arthropoda</taxon>
        <taxon>Hexapoda</taxon>
        <taxon>Insecta</taxon>
        <taxon>Pterygota</taxon>
        <taxon>Neoptera</taxon>
        <taxon>Endopterygota</taxon>
        <taxon>Hymenoptera</taxon>
        <taxon>Apocrita</taxon>
        <taxon>Ichneumonoidea</taxon>
        <taxon>Braconidae</taxon>
        <taxon>Opiinae</taxon>
        <taxon>Fopius</taxon>
    </lineage>
</organism>
<dbReference type="PANTHER" id="PTHR14700:SF0">
    <property type="entry name" value="PENTATRICOPEPTIDE REPEAT-CONTAINING PROTEIN 2, MITOCHONDRIAL"/>
    <property type="match status" value="1"/>
</dbReference>
<dbReference type="GO" id="GO:0005739">
    <property type="term" value="C:mitochondrion"/>
    <property type="evidence" value="ECO:0007669"/>
    <property type="project" value="InterPro"/>
</dbReference>
<keyword evidence="2" id="KW-1185">Reference proteome</keyword>
<accession>A0A9R1T7P1</accession>
<gene>
    <name evidence="3" type="primary">LOC105267225</name>
</gene>
<evidence type="ECO:0000256" key="1">
    <source>
        <dbReference type="SAM" id="MobiDB-lite"/>
    </source>
</evidence>
<dbReference type="AlphaFoldDB" id="A0A9R1T7P1"/>
<dbReference type="KEGG" id="fas:105267225"/>
<dbReference type="GO" id="GO:0003723">
    <property type="term" value="F:RNA binding"/>
    <property type="evidence" value="ECO:0007669"/>
    <property type="project" value="TreeGrafter"/>
</dbReference>
<reference evidence="3" key="1">
    <citation type="submission" date="2025-08" db="UniProtKB">
        <authorList>
            <consortium name="RefSeq"/>
        </authorList>
    </citation>
    <scope>IDENTIFICATION</scope>
    <source>
        <strain evidence="3">USDA-PBARC FA_bdor</strain>
        <tissue evidence="3">Whole organism</tissue>
    </source>
</reference>
<sequence>MARTIRCFSRLTLGVFNNHVNHQLLCNGSKTLYTEASLGLPEYKSARENFRERYTSSLDAFKQKIKTSVENEQNLIFTEDLKALIHVVDKQPGDVELLIAAMHRFNDQDKDIRFGSFKFGPVVMRAFHYLNEPLSALETFRDPKFESFYDQQTTFAILADLLHENGMYKEVREVYDLIRTRFPNGSKNPKLVVSVLALSCYKENTKESLDFGVKICKEMVDRGALPLRKVVSTLAALALRQNAPHIALEILTLCKKSEYISTKTVRIMALCDLDRIDDVAHDFQLTLKRAIPQRSQYFSDIVPKIEAAIERGNISPNAEICELFAIIKAREYIQDKTLEEHISEPLDPQKAGNPRYRQQESYGWSQPMRQDKDWSSTRQAAIGDHGE</sequence>
<dbReference type="InterPro" id="IPR034629">
    <property type="entry name" value="PTCD2"/>
</dbReference>
<dbReference type="GO" id="GO:0007005">
    <property type="term" value="P:mitochondrion organization"/>
    <property type="evidence" value="ECO:0007669"/>
    <property type="project" value="TreeGrafter"/>
</dbReference>
<name>A0A9R1T7P1_9HYME</name>
<dbReference type="Proteomes" id="UP000694866">
    <property type="component" value="Unplaced"/>
</dbReference>
<dbReference type="RefSeq" id="XP_011304221.1">
    <property type="nucleotide sequence ID" value="XM_011305919.1"/>
</dbReference>
<feature type="region of interest" description="Disordered" evidence="1">
    <location>
        <begin position="341"/>
        <end position="387"/>
    </location>
</feature>
<evidence type="ECO:0000313" key="3">
    <source>
        <dbReference type="RefSeq" id="XP_011304221.1"/>
    </source>
</evidence>
<dbReference type="GeneID" id="105267225"/>
<dbReference type="OrthoDB" id="6073372at2759"/>
<proteinExistence type="predicted"/>